<organism evidence="2 3">
    <name type="scientific">Sphaerisporangium corydalis</name>
    <dbReference type="NCBI Taxonomy" id="1441875"/>
    <lineage>
        <taxon>Bacteria</taxon>
        <taxon>Bacillati</taxon>
        <taxon>Actinomycetota</taxon>
        <taxon>Actinomycetes</taxon>
        <taxon>Streptosporangiales</taxon>
        <taxon>Streptosporangiaceae</taxon>
        <taxon>Sphaerisporangium</taxon>
    </lineage>
</organism>
<evidence type="ECO:0000313" key="2">
    <source>
        <dbReference type="EMBL" id="MFC4589338.1"/>
    </source>
</evidence>
<dbReference type="RefSeq" id="WP_262849458.1">
    <property type="nucleotide sequence ID" value="NZ_JANZYP010000086.1"/>
</dbReference>
<dbReference type="Pfam" id="PF14082">
    <property type="entry name" value="SduA_C"/>
    <property type="match status" value="1"/>
</dbReference>
<gene>
    <name evidence="2" type="ORF">ACFO8L_24825</name>
</gene>
<dbReference type="EMBL" id="JBHSFN010000016">
    <property type="protein sequence ID" value="MFC4589338.1"/>
    <property type="molecule type" value="Genomic_DNA"/>
</dbReference>
<sequence length="354" mass="41150">MKVAFMENPPKPYNHSAGELDIYEEYGSYEEAARATWARIKENRSSNDDAWPDDPLEFEHYRNPNRPQAVPWEVYEPWLIGQWRNLLQSNPPESLVQEFLEQHPSLLPGAADDVGRGHHGACWDAVITQPRLKGLGHDRIPDFMWVRSDTATVYVLCIEIEAPGKPWFITGGQSSAELTQALDQLLEWKVWFANPENMLTFRRSYIPAELGYQRIETQFLLIYGRDSEFRHATSRHEHPDRLRRKRDFIPRDSEFLYTFDQLRPERDAQNCSTISGIQSEFRMVRMPPTIKTGESTKTLASEISEIESPLEVIPLIGEDRKRYLAQRWKYWRAEALGGQNISRGFVWSGGFFSE</sequence>
<accession>A0ABV9EIR0</accession>
<evidence type="ECO:0000313" key="3">
    <source>
        <dbReference type="Proteomes" id="UP001595891"/>
    </source>
</evidence>
<comment type="caution">
    <text evidence="2">The sequence shown here is derived from an EMBL/GenBank/DDBJ whole genome shotgun (WGS) entry which is preliminary data.</text>
</comment>
<dbReference type="InterPro" id="IPR025359">
    <property type="entry name" value="SduA_C"/>
</dbReference>
<proteinExistence type="predicted"/>
<evidence type="ECO:0000259" key="1">
    <source>
        <dbReference type="Pfam" id="PF14082"/>
    </source>
</evidence>
<protein>
    <submittedName>
        <fullName evidence="2">DUF4263 domain-containing protein</fullName>
    </submittedName>
</protein>
<reference evidence="3" key="1">
    <citation type="journal article" date="2019" name="Int. J. Syst. Evol. Microbiol.">
        <title>The Global Catalogue of Microorganisms (GCM) 10K type strain sequencing project: providing services to taxonomists for standard genome sequencing and annotation.</title>
        <authorList>
            <consortium name="The Broad Institute Genomics Platform"/>
            <consortium name="The Broad Institute Genome Sequencing Center for Infectious Disease"/>
            <person name="Wu L."/>
            <person name="Ma J."/>
        </authorList>
    </citation>
    <scope>NUCLEOTIDE SEQUENCE [LARGE SCALE GENOMIC DNA]</scope>
    <source>
        <strain evidence="3">CCUG 49560</strain>
    </source>
</reference>
<dbReference type="Proteomes" id="UP001595891">
    <property type="component" value="Unassembled WGS sequence"/>
</dbReference>
<feature type="domain" description="Shedu protein SduA C-terminal" evidence="1">
    <location>
        <begin position="92"/>
        <end position="262"/>
    </location>
</feature>
<keyword evidence="3" id="KW-1185">Reference proteome</keyword>
<name>A0ABV9EIR0_9ACTN</name>